<dbReference type="Gene3D" id="3.90.1300.10">
    <property type="entry name" value="Amidase signature (AS) domain"/>
    <property type="match status" value="1"/>
</dbReference>
<dbReference type="OrthoDB" id="566138at2759"/>
<evidence type="ECO:0000313" key="3">
    <source>
        <dbReference type="EMBL" id="KAF2867496.1"/>
    </source>
</evidence>
<dbReference type="Pfam" id="PF01425">
    <property type="entry name" value="Amidase"/>
    <property type="match status" value="1"/>
</dbReference>
<sequence>MSLLFSPSALSDFSILEASIDDHRRALDSHRTTSVELVIGYLVRIATYDTRGGLNAFTVVNPRVLDEAAASDARRAAGTPPRRLEGIPYTLKDSFKYEGLTVTNGSPALAGLQSSEDSYMAARFREAGAVLLGKTNMPPMAAGGMQRGLYGRAESPYNPEYLTAAYSSGSSNGAATSLAASMAAFGMGSETVSSGRSAASNNALCAYTPSRGILSCRGLWPLYVTCDVPVPYARSMADMLEILAVIAAPDPETREDFWRSQTHVSLPQPPTVNYPTLARPNALASKRIGVPKMYTGQSDSSPHAKPTTIHPSVLTLWQTAARDLTALGAELIPTDFPLVTNYENDSVSGEANNVVGTPSTWNAVERSTLIAKAWDEFLIANNDPQIPSLTAVDANLLFPKPDGYIPDTFLEVRNWIDYPGLPSLAASIKDTSIFDTPGLRQALASLEAQRKRDLEDWMDTLGLDCIAFPANGDVGFADLEYSLERARHSLQNGVRYSNGNRAIRHLGVPTVSVPMGVMQGRDMPVNVTFAGRAYGDEALLGFAFAYERGSRRRVRPPLTPGLGTDEPVTTRDNGGLRDGRLGLDVAGMAATNAVADGVVECSLEGTVTSGGKGDVKIEVYLDGSKSWEQMVCDGAKWHAVVQHKKHGAVSLGWDLKPLPEKPIMVLVVARADFAPTVAKLEFASISSTQS</sequence>
<name>A0A7C8M3A8_9PLEO</name>
<evidence type="ECO:0000259" key="2">
    <source>
        <dbReference type="Pfam" id="PF01425"/>
    </source>
</evidence>
<accession>A0A7C8M3A8</accession>
<feature type="region of interest" description="Disordered" evidence="1">
    <location>
        <begin position="555"/>
        <end position="576"/>
    </location>
</feature>
<dbReference type="PANTHER" id="PTHR42678:SF11">
    <property type="entry name" value="AMIDASE FAMILY PROTEIN"/>
    <property type="match status" value="1"/>
</dbReference>
<dbReference type="Proteomes" id="UP000481861">
    <property type="component" value="Unassembled WGS sequence"/>
</dbReference>
<dbReference type="NCBIfam" id="NF005127">
    <property type="entry name" value="PRK06565.1"/>
    <property type="match status" value="1"/>
</dbReference>
<dbReference type="SUPFAM" id="SSF75304">
    <property type="entry name" value="Amidase signature (AS) enzymes"/>
    <property type="match status" value="1"/>
</dbReference>
<reference evidence="3 4" key="1">
    <citation type="submission" date="2020-01" db="EMBL/GenBank/DDBJ databases">
        <authorList>
            <consortium name="DOE Joint Genome Institute"/>
            <person name="Haridas S."/>
            <person name="Albert R."/>
            <person name="Binder M."/>
            <person name="Bloem J."/>
            <person name="Labutti K."/>
            <person name="Salamov A."/>
            <person name="Andreopoulos B."/>
            <person name="Baker S.E."/>
            <person name="Barry K."/>
            <person name="Bills G."/>
            <person name="Bluhm B.H."/>
            <person name="Cannon C."/>
            <person name="Castanera R."/>
            <person name="Culley D.E."/>
            <person name="Daum C."/>
            <person name="Ezra D."/>
            <person name="Gonzalez J.B."/>
            <person name="Henrissat B."/>
            <person name="Kuo A."/>
            <person name="Liang C."/>
            <person name="Lipzen A."/>
            <person name="Lutzoni F."/>
            <person name="Magnuson J."/>
            <person name="Mondo S."/>
            <person name="Nolan M."/>
            <person name="Ohm R."/>
            <person name="Pangilinan J."/>
            <person name="Park H.-J.H."/>
            <person name="Ramirez L."/>
            <person name="Alfaro M."/>
            <person name="Sun H."/>
            <person name="Tritt A."/>
            <person name="Yoshinaga Y."/>
            <person name="Zwiers L.-H.L."/>
            <person name="Turgeon B.G."/>
            <person name="Goodwin S.B."/>
            <person name="Spatafora J.W."/>
            <person name="Crous P.W."/>
            <person name="Grigoriev I.V."/>
        </authorList>
    </citation>
    <scope>NUCLEOTIDE SEQUENCE [LARGE SCALE GENOMIC DNA]</scope>
    <source>
        <strain evidence="3 4">CBS 611.86</strain>
    </source>
</reference>
<dbReference type="EMBL" id="JAADJZ010000023">
    <property type="protein sequence ID" value="KAF2867496.1"/>
    <property type="molecule type" value="Genomic_DNA"/>
</dbReference>
<keyword evidence="4" id="KW-1185">Reference proteome</keyword>
<organism evidence="3 4">
    <name type="scientific">Massariosphaeria phaeospora</name>
    <dbReference type="NCBI Taxonomy" id="100035"/>
    <lineage>
        <taxon>Eukaryota</taxon>
        <taxon>Fungi</taxon>
        <taxon>Dikarya</taxon>
        <taxon>Ascomycota</taxon>
        <taxon>Pezizomycotina</taxon>
        <taxon>Dothideomycetes</taxon>
        <taxon>Pleosporomycetidae</taxon>
        <taxon>Pleosporales</taxon>
        <taxon>Pleosporales incertae sedis</taxon>
        <taxon>Massariosphaeria</taxon>
    </lineage>
</organism>
<protein>
    <submittedName>
        <fullName evidence="3">Amidase signature domain-containing protein</fullName>
    </submittedName>
</protein>
<dbReference type="AlphaFoldDB" id="A0A7C8M3A8"/>
<feature type="domain" description="Amidase" evidence="2">
    <location>
        <begin position="37"/>
        <end position="342"/>
    </location>
</feature>
<dbReference type="PANTHER" id="PTHR42678">
    <property type="entry name" value="AMIDASE"/>
    <property type="match status" value="1"/>
</dbReference>
<dbReference type="InterPro" id="IPR023631">
    <property type="entry name" value="Amidase_dom"/>
</dbReference>
<proteinExistence type="predicted"/>
<dbReference type="InterPro" id="IPR036928">
    <property type="entry name" value="AS_sf"/>
</dbReference>
<comment type="caution">
    <text evidence="3">The sequence shown here is derived from an EMBL/GenBank/DDBJ whole genome shotgun (WGS) entry which is preliminary data.</text>
</comment>
<evidence type="ECO:0000256" key="1">
    <source>
        <dbReference type="SAM" id="MobiDB-lite"/>
    </source>
</evidence>
<gene>
    <name evidence="3" type="ORF">BDV95DRAFT_631205</name>
</gene>
<evidence type="ECO:0000313" key="4">
    <source>
        <dbReference type="Proteomes" id="UP000481861"/>
    </source>
</evidence>